<name>A0A848H3M2_9BURK</name>
<sequence>MSVTQQRFYTRVAVTGEPTFDQLLALVHLLGVDSDSWKHDVLLVDLRKVATPFSNEEQFAIGQAAATSLSHMRRIASVVPTDRITRISEKAARRDGTNVLVFVDEKEALAWLQADD</sequence>
<dbReference type="Proteomes" id="UP000541185">
    <property type="component" value="Unassembled WGS sequence"/>
</dbReference>
<organism evidence="1 2">
    <name type="scientific">Ramlibacter agri</name>
    <dbReference type="NCBI Taxonomy" id="2728837"/>
    <lineage>
        <taxon>Bacteria</taxon>
        <taxon>Pseudomonadati</taxon>
        <taxon>Pseudomonadota</taxon>
        <taxon>Betaproteobacteria</taxon>
        <taxon>Burkholderiales</taxon>
        <taxon>Comamonadaceae</taxon>
        <taxon>Ramlibacter</taxon>
    </lineage>
</organism>
<keyword evidence="2" id="KW-1185">Reference proteome</keyword>
<dbReference type="InterPro" id="IPR021866">
    <property type="entry name" value="SpoIIAA-like"/>
</dbReference>
<proteinExistence type="predicted"/>
<evidence type="ECO:0000313" key="2">
    <source>
        <dbReference type="Proteomes" id="UP000541185"/>
    </source>
</evidence>
<dbReference type="AlphaFoldDB" id="A0A848H3M2"/>
<dbReference type="Pfam" id="PF11964">
    <property type="entry name" value="SpoIIAA-like"/>
    <property type="match status" value="1"/>
</dbReference>
<comment type="caution">
    <text evidence="1">The sequence shown here is derived from an EMBL/GenBank/DDBJ whole genome shotgun (WGS) entry which is preliminary data.</text>
</comment>
<reference evidence="1 2" key="1">
    <citation type="submission" date="2020-04" db="EMBL/GenBank/DDBJ databases">
        <title>Ramlibacter sp. G-1-2-2 isolated from soil.</title>
        <authorList>
            <person name="Dahal R.H."/>
        </authorList>
    </citation>
    <scope>NUCLEOTIDE SEQUENCE [LARGE SCALE GENOMIC DNA]</scope>
    <source>
        <strain evidence="1 2">G-1-2-2</strain>
    </source>
</reference>
<accession>A0A848H3M2</accession>
<evidence type="ECO:0000313" key="1">
    <source>
        <dbReference type="EMBL" id="NML45566.1"/>
    </source>
</evidence>
<gene>
    <name evidence="1" type="ORF">HHL11_17570</name>
</gene>
<dbReference type="EMBL" id="JABBFX010000001">
    <property type="protein sequence ID" value="NML45566.1"/>
    <property type="molecule type" value="Genomic_DNA"/>
</dbReference>
<protein>
    <submittedName>
        <fullName evidence="1">STAS/SEC14 domain-containing protein</fullName>
    </submittedName>
</protein>